<dbReference type="Pfam" id="PF13400">
    <property type="entry name" value="Tad"/>
    <property type="match status" value="1"/>
</dbReference>
<dbReference type="EMBL" id="BAABAQ010000001">
    <property type="protein sequence ID" value="GAA4181545.1"/>
    <property type="molecule type" value="Genomic_DNA"/>
</dbReference>
<proteinExistence type="predicted"/>
<dbReference type="InterPro" id="IPR021202">
    <property type="entry name" value="Rv3654c-like"/>
</dbReference>
<feature type="transmembrane region" description="Helical" evidence="2">
    <location>
        <begin position="74"/>
        <end position="97"/>
    </location>
</feature>
<keyword evidence="2" id="KW-1133">Transmembrane helix</keyword>
<name>A0ABP8AC70_9ACTN</name>
<evidence type="ECO:0000259" key="3">
    <source>
        <dbReference type="Pfam" id="PF13400"/>
    </source>
</evidence>
<keyword evidence="5" id="KW-1185">Reference proteome</keyword>
<comment type="caution">
    <text evidence="4">The sequence shown here is derived from an EMBL/GenBank/DDBJ whole genome shotgun (WGS) entry which is preliminary data.</text>
</comment>
<evidence type="ECO:0000256" key="2">
    <source>
        <dbReference type="SAM" id="Phobius"/>
    </source>
</evidence>
<feature type="domain" description="Putative Flp pilus-assembly TadG-like N-terminal" evidence="3">
    <location>
        <begin position="72"/>
        <end position="118"/>
    </location>
</feature>
<sequence>MWARMQGEVDAGREGGTGTNAKREMSTSTDAKREVRTGKREVGTGMGARREMSTGTGARRKDGMGRENAQRGSATIWTVGLMALVFAVAAAVVFAGMARVARHRAQSAADLSALAAARLAFADPGRSCLRASSLAADNKARVIRCSLSDGGIADIEVAMEISLPLKGPVAITSRARAGPVHIADPAP</sequence>
<evidence type="ECO:0000256" key="1">
    <source>
        <dbReference type="SAM" id="MobiDB-lite"/>
    </source>
</evidence>
<feature type="compositionally biased region" description="Basic and acidic residues" evidence="1">
    <location>
        <begin position="21"/>
        <end position="52"/>
    </location>
</feature>
<protein>
    <recommendedName>
        <fullName evidence="3">Putative Flp pilus-assembly TadG-like N-terminal domain-containing protein</fullName>
    </recommendedName>
</protein>
<dbReference type="InterPro" id="IPR028087">
    <property type="entry name" value="Tad_N"/>
</dbReference>
<dbReference type="Proteomes" id="UP001501251">
    <property type="component" value="Unassembled WGS sequence"/>
</dbReference>
<dbReference type="NCBIfam" id="TIGR03816">
    <property type="entry name" value="tadE_like_DECH"/>
    <property type="match status" value="1"/>
</dbReference>
<reference evidence="5" key="1">
    <citation type="journal article" date="2019" name="Int. J. Syst. Evol. Microbiol.">
        <title>The Global Catalogue of Microorganisms (GCM) 10K type strain sequencing project: providing services to taxonomists for standard genome sequencing and annotation.</title>
        <authorList>
            <consortium name="The Broad Institute Genomics Platform"/>
            <consortium name="The Broad Institute Genome Sequencing Center for Infectious Disease"/>
            <person name="Wu L."/>
            <person name="Ma J."/>
        </authorList>
    </citation>
    <scope>NUCLEOTIDE SEQUENCE [LARGE SCALE GENOMIC DNA]</scope>
    <source>
        <strain evidence="5">JCM 17388</strain>
    </source>
</reference>
<keyword evidence="2" id="KW-0472">Membrane</keyword>
<gene>
    <name evidence="4" type="ORF">GCM10022252_06110</name>
</gene>
<organism evidence="4 5">
    <name type="scientific">Streptosporangium oxazolinicum</name>
    <dbReference type="NCBI Taxonomy" id="909287"/>
    <lineage>
        <taxon>Bacteria</taxon>
        <taxon>Bacillati</taxon>
        <taxon>Actinomycetota</taxon>
        <taxon>Actinomycetes</taxon>
        <taxon>Streptosporangiales</taxon>
        <taxon>Streptosporangiaceae</taxon>
        <taxon>Streptosporangium</taxon>
    </lineage>
</organism>
<evidence type="ECO:0000313" key="5">
    <source>
        <dbReference type="Proteomes" id="UP001501251"/>
    </source>
</evidence>
<keyword evidence="2" id="KW-0812">Transmembrane</keyword>
<feature type="region of interest" description="Disordered" evidence="1">
    <location>
        <begin position="1"/>
        <end position="67"/>
    </location>
</feature>
<evidence type="ECO:0000313" key="4">
    <source>
        <dbReference type="EMBL" id="GAA4181545.1"/>
    </source>
</evidence>
<accession>A0ABP8AC70</accession>